<proteinExistence type="predicted"/>
<feature type="region of interest" description="Disordered" evidence="1">
    <location>
        <begin position="843"/>
        <end position="866"/>
    </location>
</feature>
<dbReference type="Gene3D" id="2.60.40.10">
    <property type="entry name" value="Immunoglobulins"/>
    <property type="match status" value="1"/>
</dbReference>
<protein>
    <recommendedName>
        <fullName evidence="6">Peptidoglycan binding-like domain-containing protein</fullName>
    </recommendedName>
</protein>
<feature type="compositionally biased region" description="Low complexity" evidence="1">
    <location>
        <begin position="843"/>
        <end position="858"/>
    </location>
</feature>
<dbReference type="AlphaFoldDB" id="A0A1F8DTB0"/>
<dbReference type="Proteomes" id="UP000177029">
    <property type="component" value="Unassembled WGS sequence"/>
</dbReference>
<dbReference type="InterPro" id="IPR035986">
    <property type="entry name" value="PKD_dom_sf"/>
</dbReference>
<dbReference type="EMBL" id="MGIP01000005">
    <property type="protein sequence ID" value="OGM91873.1"/>
    <property type="molecule type" value="Genomic_DNA"/>
</dbReference>
<dbReference type="InterPro" id="IPR006626">
    <property type="entry name" value="PbH1"/>
</dbReference>
<feature type="region of interest" description="Disordered" evidence="1">
    <location>
        <begin position="539"/>
        <end position="562"/>
    </location>
</feature>
<dbReference type="NCBIfam" id="NF041518">
    <property type="entry name" value="choice_anch_Q"/>
    <property type="match status" value="1"/>
</dbReference>
<evidence type="ECO:0000259" key="2">
    <source>
        <dbReference type="Pfam" id="PF01471"/>
    </source>
</evidence>
<feature type="region of interest" description="Disordered" evidence="1">
    <location>
        <begin position="725"/>
        <end position="781"/>
    </location>
</feature>
<dbReference type="Pfam" id="PF01471">
    <property type="entry name" value="PG_binding_1"/>
    <property type="match status" value="1"/>
</dbReference>
<dbReference type="InterPro" id="IPR036366">
    <property type="entry name" value="PGBDSf"/>
</dbReference>
<feature type="compositionally biased region" description="Gly residues" evidence="1">
    <location>
        <begin position="737"/>
        <end position="753"/>
    </location>
</feature>
<organism evidence="4 5">
    <name type="scientific">Candidatus Wolfebacteria bacterium RIFCSPHIGHO2_01_FULL_48_22</name>
    <dbReference type="NCBI Taxonomy" id="1802555"/>
    <lineage>
        <taxon>Bacteria</taxon>
        <taxon>Candidatus Wolfeibacteriota</taxon>
    </lineage>
</organism>
<dbReference type="SUPFAM" id="SSF49299">
    <property type="entry name" value="PKD domain"/>
    <property type="match status" value="1"/>
</dbReference>
<evidence type="ECO:0008006" key="6">
    <source>
        <dbReference type="Google" id="ProtNLM"/>
    </source>
</evidence>
<dbReference type="Pfam" id="PF13229">
    <property type="entry name" value="Beta_helix"/>
    <property type="match status" value="1"/>
</dbReference>
<dbReference type="InterPro" id="IPR036365">
    <property type="entry name" value="PGBD-like_sf"/>
</dbReference>
<dbReference type="InterPro" id="IPR002477">
    <property type="entry name" value="Peptidoglycan-bd-like"/>
</dbReference>
<gene>
    <name evidence="4" type="ORF">A2755_00720</name>
</gene>
<feature type="domain" description="Right handed beta helix" evidence="3">
    <location>
        <begin position="247"/>
        <end position="416"/>
    </location>
</feature>
<feature type="domain" description="Peptidoglycan binding-like" evidence="2">
    <location>
        <begin position="873"/>
        <end position="932"/>
    </location>
</feature>
<feature type="compositionally biased region" description="Low complexity" evidence="1">
    <location>
        <begin position="754"/>
        <end position="771"/>
    </location>
</feature>
<dbReference type="STRING" id="1802555.A2755_00720"/>
<evidence type="ECO:0000259" key="3">
    <source>
        <dbReference type="Pfam" id="PF13229"/>
    </source>
</evidence>
<accession>A0A1F8DTB0</accession>
<reference evidence="4 5" key="1">
    <citation type="journal article" date="2016" name="Nat. Commun.">
        <title>Thousands of microbial genomes shed light on interconnected biogeochemical processes in an aquifer system.</title>
        <authorList>
            <person name="Anantharaman K."/>
            <person name="Brown C.T."/>
            <person name="Hug L.A."/>
            <person name="Sharon I."/>
            <person name="Castelle C.J."/>
            <person name="Probst A.J."/>
            <person name="Thomas B.C."/>
            <person name="Singh A."/>
            <person name="Wilkins M.J."/>
            <person name="Karaoz U."/>
            <person name="Brodie E.L."/>
            <person name="Williams K.H."/>
            <person name="Hubbard S.S."/>
            <person name="Banfield J.F."/>
        </authorList>
    </citation>
    <scope>NUCLEOTIDE SEQUENCE [LARGE SCALE GENOMIC DNA]</scope>
</reference>
<dbReference type="InterPro" id="IPR012334">
    <property type="entry name" value="Pectin_lyas_fold"/>
</dbReference>
<dbReference type="Gene3D" id="2.160.20.10">
    <property type="entry name" value="Single-stranded right-handed beta-helix, Pectin lyase-like"/>
    <property type="match status" value="2"/>
</dbReference>
<comment type="caution">
    <text evidence="4">The sequence shown here is derived from an EMBL/GenBank/DDBJ whole genome shotgun (WGS) entry which is preliminary data.</text>
</comment>
<dbReference type="SUPFAM" id="SSF51126">
    <property type="entry name" value="Pectin lyase-like"/>
    <property type="match status" value="2"/>
</dbReference>
<dbReference type="Pfam" id="PF17957">
    <property type="entry name" value="Big_7"/>
    <property type="match status" value="1"/>
</dbReference>
<name>A0A1F8DTB0_9BACT</name>
<evidence type="ECO:0000313" key="4">
    <source>
        <dbReference type="EMBL" id="OGM91873.1"/>
    </source>
</evidence>
<dbReference type="Gene3D" id="1.10.101.10">
    <property type="entry name" value="PGBD-like superfamily/PGBD"/>
    <property type="match status" value="1"/>
</dbReference>
<dbReference type="SUPFAM" id="SSF47090">
    <property type="entry name" value="PGBD-like"/>
    <property type="match status" value="1"/>
</dbReference>
<dbReference type="InterPro" id="IPR059226">
    <property type="entry name" value="Choice_anch_Q_dom"/>
</dbReference>
<dbReference type="InterPro" id="IPR013783">
    <property type="entry name" value="Ig-like_fold"/>
</dbReference>
<dbReference type="SMART" id="SM00710">
    <property type="entry name" value="PbH1"/>
    <property type="match status" value="9"/>
</dbReference>
<dbReference type="InterPro" id="IPR039448">
    <property type="entry name" value="Beta_helix"/>
</dbReference>
<dbReference type="InterPro" id="IPR011050">
    <property type="entry name" value="Pectin_lyase_fold/virulence"/>
</dbReference>
<evidence type="ECO:0000313" key="5">
    <source>
        <dbReference type="Proteomes" id="UP000177029"/>
    </source>
</evidence>
<evidence type="ECO:0000256" key="1">
    <source>
        <dbReference type="SAM" id="MobiDB-lite"/>
    </source>
</evidence>
<sequence>MSPKHHLISGLIALFVIANALLFITSNPAFFDELPLTAQIAGSPTTYYFSTSGNDSNNGLSASSPRKSLAALQALLNISEPGDQFLLKRGDTWTTGANISTPYSGIVALDFKNVDGNSGNYITIGAYGSGNKPTFDICDSNGINNGKNAVVQLEGSTYTNIKDIHFTCSDFTTGTYSEYEATVPNAYINRPYWVFHAIGSINGGAHHIKFSGVDIDNMITGYQFQDASHNITLNDCTTQNLGFPGSGIFADIDGLTVTDSVFAHTYDNGHMHGIYFSDTTNVLIENNLFYDGNNAISIPNGRNIIVRNNTLHDFTWSAIATGARNYGGYRDLLDGVVIEGNLIYNAPIGINVKTYSPVASRSTSVISNLAIRDNVINSIDDYAGLMIEQIYQLNNAVFANNTFYNNIKGIFFESSNGYSNNVVKNNILYNNQYSSGTLVEVGSSSNLSNIDFDYNLYRPVVGSAVKIGGVFYPSHTGFGEESHGITADPQFINAGAKNFNLQSSSPAINKGTAINGRTSDFLGNSIIGLPDIGSYEYQGSVSTPQNTPPTISLTSPQNNSSYTAQTPLAITASASDPDGTITTVEFFRGGSTSLGSDSSSPFTIIWQNPPAGTYTLTAKATDDDNAQTTSAPITITITTPQQSPTLTPTTQTSPSPTPIVPTGWTFCSDEYEQCIFTGTKEVLYGLNSLYATDIFTEGVFCDNSIFGDPYPGFVKQCYYRDLQATPTPPASSPTQTSGGGGGGGSGGGGGGGSTIRRSPSPSPTLGSTSSPQAGQAPSINPLSDLQSRIQTLFSILQSLFLKVAQQKALQTAPIINTTPTVPTQSCPGGICTIGGTDIFSGGNTVPPTSPSTGSTGSGQANTGFNRNLTIGSQGEDVRQLQLYLNQKGFLVATSGAGSPGNETTLFGQRTQQALARFQQAHNINPPSGYFGPVSREFINRDR</sequence>
<feature type="compositionally biased region" description="Polar residues" evidence="1">
    <location>
        <begin position="772"/>
        <end position="781"/>
    </location>
</feature>